<dbReference type="SUPFAM" id="SSF55724">
    <property type="entry name" value="Mog1p/PsbP-like"/>
    <property type="match status" value="1"/>
</dbReference>
<evidence type="ECO:0000313" key="5">
    <source>
        <dbReference type="RefSeq" id="XP_022343171.1"/>
    </source>
</evidence>
<sequence length="184" mass="20547">MSIKELFGGAFRVHLPNNAKDVSDLRQIPDNQEVFAHPVTDQSVIIEILEYVDKEDKEAIRTHFSDLASDNDVQSGDAVIAKIETIPDTDCKMSQCDNAYYVLGQQNVSKFNEAAKNTVDMHIGLFRLSKFASDILVTFNNPTLINPESSSHQPVPVSAQPWTLEDFRQMLTSLSIEDEAIFGT</sequence>
<evidence type="ECO:0000313" key="4">
    <source>
        <dbReference type="Proteomes" id="UP000694844"/>
    </source>
</evidence>
<dbReference type="GO" id="GO:0044325">
    <property type="term" value="F:transmembrane transporter binding"/>
    <property type="evidence" value="ECO:0007669"/>
    <property type="project" value="TreeGrafter"/>
</dbReference>
<organism evidence="4 5">
    <name type="scientific">Crassostrea virginica</name>
    <name type="common">Eastern oyster</name>
    <dbReference type="NCBI Taxonomy" id="6565"/>
    <lineage>
        <taxon>Eukaryota</taxon>
        <taxon>Metazoa</taxon>
        <taxon>Spiralia</taxon>
        <taxon>Lophotrochozoa</taxon>
        <taxon>Mollusca</taxon>
        <taxon>Bivalvia</taxon>
        <taxon>Autobranchia</taxon>
        <taxon>Pteriomorphia</taxon>
        <taxon>Ostreida</taxon>
        <taxon>Ostreoidea</taxon>
        <taxon>Ostreidae</taxon>
        <taxon>Crassostrea</taxon>
    </lineage>
</organism>
<dbReference type="GO" id="GO:0031267">
    <property type="term" value="F:small GTPase binding"/>
    <property type="evidence" value="ECO:0007669"/>
    <property type="project" value="TreeGrafter"/>
</dbReference>
<accession>A0A8B8ET87</accession>
<dbReference type="Gene3D" id="3.40.1000.10">
    <property type="entry name" value="Mog1/PsbP, alpha/beta/alpha sandwich"/>
    <property type="match status" value="1"/>
</dbReference>
<evidence type="ECO:0000256" key="3">
    <source>
        <dbReference type="ARBA" id="ARBA00022927"/>
    </source>
</evidence>
<proteinExistence type="inferred from homology"/>
<keyword evidence="4" id="KW-1185">Reference proteome</keyword>
<reference evidence="5" key="1">
    <citation type="submission" date="2025-08" db="UniProtKB">
        <authorList>
            <consortium name="RefSeq"/>
        </authorList>
    </citation>
    <scope>IDENTIFICATION</scope>
    <source>
        <tissue evidence="5">Whole sample</tissue>
    </source>
</reference>
<dbReference type="GO" id="GO:0006606">
    <property type="term" value="P:protein import into nucleus"/>
    <property type="evidence" value="ECO:0007669"/>
    <property type="project" value="TreeGrafter"/>
</dbReference>
<keyword evidence="3" id="KW-0653">Protein transport</keyword>
<dbReference type="KEGG" id="cvn:111136544"/>
<name>A0A8B8ET87_CRAVI</name>
<keyword evidence="2" id="KW-0813">Transport</keyword>
<dbReference type="OrthoDB" id="10255285at2759"/>
<dbReference type="GO" id="GO:0005634">
    <property type="term" value="C:nucleus"/>
    <property type="evidence" value="ECO:0007669"/>
    <property type="project" value="TreeGrafter"/>
</dbReference>
<dbReference type="AlphaFoldDB" id="A0A8B8ET87"/>
<dbReference type="GeneID" id="111136544"/>
<dbReference type="RefSeq" id="XP_022343171.1">
    <property type="nucleotide sequence ID" value="XM_022487463.1"/>
</dbReference>
<gene>
    <name evidence="5" type="primary">LOC111136544</name>
</gene>
<dbReference type="GO" id="GO:0017080">
    <property type="term" value="F:sodium channel regulator activity"/>
    <property type="evidence" value="ECO:0007669"/>
    <property type="project" value="TreeGrafter"/>
</dbReference>
<protein>
    <submittedName>
        <fullName evidence="5">Ran guanine nucleotide release factor-like</fullName>
    </submittedName>
</protein>
<evidence type="ECO:0000256" key="2">
    <source>
        <dbReference type="ARBA" id="ARBA00022448"/>
    </source>
</evidence>
<dbReference type="PANTHER" id="PTHR15837">
    <property type="entry name" value="RAN GUANINE NUCLEOTIDE RELEASE FACTOR"/>
    <property type="match status" value="1"/>
</dbReference>
<dbReference type="Proteomes" id="UP000694844">
    <property type="component" value="Chromosome 5"/>
</dbReference>
<comment type="similarity">
    <text evidence="1">Belongs to the MOG1 family.</text>
</comment>
<dbReference type="PANTHER" id="PTHR15837:SF0">
    <property type="entry name" value="RAN GUANINE NUCLEOTIDE RELEASE FACTOR"/>
    <property type="match status" value="1"/>
</dbReference>
<dbReference type="GO" id="GO:0042391">
    <property type="term" value="P:regulation of membrane potential"/>
    <property type="evidence" value="ECO:0007669"/>
    <property type="project" value="TreeGrafter"/>
</dbReference>
<dbReference type="GO" id="GO:0005085">
    <property type="term" value="F:guanyl-nucleotide exchange factor activity"/>
    <property type="evidence" value="ECO:0007669"/>
    <property type="project" value="TreeGrafter"/>
</dbReference>
<dbReference type="Pfam" id="PF04603">
    <property type="entry name" value="Mog1"/>
    <property type="match status" value="1"/>
</dbReference>
<dbReference type="InterPro" id="IPR007681">
    <property type="entry name" value="Mog1"/>
</dbReference>
<dbReference type="InterPro" id="IPR016123">
    <property type="entry name" value="Mog1/PsbP_a/b/a-sand"/>
</dbReference>
<evidence type="ECO:0000256" key="1">
    <source>
        <dbReference type="ARBA" id="ARBA00010307"/>
    </source>
</evidence>